<feature type="chain" id="PRO_5045140402" description="Peptidase" evidence="1">
    <location>
        <begin position="27"/>
        <end position="355"/>
    </location>
</feature>
<name>A0ABV6DXZ0_9ACTN</name>
<reference evidence="2 3" key="1">
    <citation type="submission" date="2024-09" db="EMBL/GenBank/DDBJ databases">
        <authorList>
            <person name="Sun Q."/>
            <person name="Mori K."/>
        </authorList>
    </citation>
    <scope>NUCLEOTIDE SEQUENCE [LARGE SCALE GENOMIC DNA]</scope>
    <source>
        <strain evidence="2 3">CCM 8654</strain>
    </source>
</reference>
<sequence>MKKVVSGALVIAAVTAALFTAAPVQADGAQPPATSRWLGKQLVGGLVHNDQYDFDDYGLSIDVGLALDELGRTAEVRTVRKALAANVASYTTGVDYGASDVFAGATAKAAVFARAAGADPADFGGVDLVAQLSRRIATKAPIAGRLQDKGAEDYANVIGQSYAVDALTAARSPKATKATRFLLSQQCRAGYFRLDFTADTSAGDQTCDGGKRAGDSAPDTDATALAVLALLENPKPSRAVDEAVERAVSWLERTQARNGSFGGGRSTARANANSTGLAAWALGSAGSCARATKAASWLRTLVVSGVPGEKGAVAYDRAALAGARDGISVEERDQFVRSTAQAAPALHHAVVNECD</sequence>
<comment type="caution">
    <text evidence="2">The sequence shown here is derived from an EMBL/GenBank/DDBJ whole genome shotgun (WGS) entry which is preliminary data.</text>
</comment>
<evidence type="ECO:0000313" key="2">
    <source>
        <dbReference type="EMBL" id="MFC0221592.1"/>
    </source>
</evidence>
<keyword evidence="3" id="KW-1185">Reference proteome</keyword>
<evidence type="ECO:0008006" key="4">
    <source>
        <dbReference type="Google" id="ProtNLM"/>
    </source>
</evidence>
<dbReference type="SUPFAM" id="SSF81853">
    <property type="entry name" value="Family 10 polysaccharide lyase"/>
    <property type="match status" value="1"/>
</dbReference>
<protein>
    <recommendedName>
        <fullName evidence="4">Peptidase</fullName>
    </recommendedName>
</protein>
<feature type="signal peptide" evidence="1">
    <location>
        <begin position="1"/>
        <end position="26"/>
    </location>
</feature>
<dbReference type="PANTHER" id="PTHR10559">
    <property type="entry name" value="TRANSCOBALAMIN-1/GASTRIC INTRINSIC FACTOR"/>
    <property type="match status" value="1"/>
</dbReference>
<organism evidence="2 3">
    <name type="scientific">Nocardioides zeicaulis</name>
    <dbReference type="NCBI Taxonomy" id="1776857"/>
    <lineage>
        <taxon>Bacteria</taxon>
        <taxon>Bacillati</taxon>
        <taxon>Actinomycetota</taxon>
        <taxon>Actinomycetes</taxon>
        <taxon>Propionibacteriales</taxon>
        <taxon>Nocardioidaceae</taxon>
        <taxon>Nocardioides</taxon>
    </lineage>
</organism>
<keyword evidence="1" id="KW-0732">Signal</keyword>
<accession>A0ABV6DXZ0</accession>
<dbReference type="PANTHER" id="PTHR10559:SF18">
    <property type="entry name" value="TRANSCOBALAMIN II"/>
    <property type="match status" value="1"/>
</dbReference>
<gene>
    <name evidence="2" type="ORF">ACFFJG_03780</name>
</gene>
<dbReference type="Proteomes" id="UP001589698">
    <property type="component" value="Unassembled WGS sequence"/>
</dbReference>
<dbReference type="RefSeq" id="WP_378517272.1">
    <property type="nucleotide sequence ID" value="NZ_CBCSDI010000006.1"/>
</dbReference>
<dbReference type="Gene3D" id="1.50.10.20">
    <property type="match status" value="1"/>
</dbReference>
<evidence type="ECO:0000313" key="3">
    <source>
        <dbReference type="Proteomes" id="UP001589698"/>
    </source>
</evidence>
<dbReference type="InterPro" id="IPR051588">
    <property type="entry name" value="Cobalamin_Transport"/>
</dbReference>
<proteinExistence type="predicted"/>
<dbReference type="EMBL" id="JBHLXH010000001">
    <property type="protein sequence ID" value="MFC0221592.1"/>
    <property type="molecule type" value="Genomic_DNA"/>
</dbReference>
<evidence type="ECO:0000256" key="1">
    <source>
        <dbReference type="SAM" id="SignalP"/>
    </source>
</evidence>